<feature type="active site" description="Proton donor; for dehydratase activity" evidence="12">
    <location>
        <position position="1115"/>
    </location>
</feature>
<sequence length="2127" mass="219515">MSATDKHVDYLKRLAADLRRARRRVSELEGKLSEPVAVVGMACRYPGGVDSPESLWQMVIEGRDTVSDFPTYRGWDVAELFDPDPDAQGKMYVQQGSFLLDAGDFDAGFFGIGPSEALAMDPQQRLMLELSWEGLERAGINPTTLRGSATGVFTGVIHAGYGGDVEGELEGYGLTGATSSVASGRVSYVLGLEGPAVSVDTACSSSLVALHLAAQSLRSGESNLALVGGVTVMATPTAFIEFSRQRALAPDGRCKVYAGAADGTAWSEGAGVLVVERLADARRLGHPVLALVRGSAVNQDGASNGLTAPNGPSQQRVIRAALASAGLTAADVDLVEGHGTGTTLGDPIEAQALLATYGQDRPNDQPLWLGSIKSNIGHTSAAAGVAGLIKVVQAIQHQVLPQTLHVDVPTPHVDWSAGAVSLLTESRPWTRADGPRRAGVSSFGISGTNAHVILEQAPAEPPLEDVAPERDGPPTAWVLSARSEQALTNQARRLLAHLTERADLAPADVAWSLAATRAMFEHRAVLTGADRAQLMAALAGLAAGEPGGGVVTGRARPVGQTVFVFPGQGAQRLGMGQQLYQRFSVFARAFDEAVSALDPHLRLPLRQVMWGGDAALLQSTEFAQSALFAVEVAVAAQLTDWGVLPDVVTGHSVGEITAAYVAGVLTLEDAARVVAARGRLMAALPSGGAMVAVAASEDEVAPLLSDDVSIAAVNGPNAVVISGVDAAVTALADRLAQQGRRVHRLAVSHAFHSVLMDPMLEEFTRLLAGVSAAPPRIGLVSNLTGTLAEPGYGSPQYWAEHVRRPVRFADGVRAAESSGANVFVEVGPSGGLSAAVEQSLSAEPAASAVTLAKDRPEAESLLAALGQLFTSGVDVDWPAALGKGRRVDLPTYGFVRQRFWLPVGSNGSADVRGVGLTRSDHPLVGVVVERPDSGGVVLTGSLSVAQMPWLADHVVDGVMLFPGAGFVELVLRAGDEVGCSVVEELTLLAPMVLPSAGGARVQIVVDPAGESGSRGVWVYSRGTGPDSVWVLHAQGALSAAATDSGADLSVWPPSGASEIDADDAYDVLARRGYEYGPAFRGLRALWRRGSEVFAEVAVGEGVAVAGFGIHPVVLDAALHAWGVADGGDATMLPFSWQGVCLHAAGASRVRVRIAPAGTGAVSVDLADAAGLPVLSVRELMVRPVSAQALSAAVAAAAGGGGSLYEVAWSATTLERSEMDDNVVVWQPTPASSGTEGVLDSVHSATHEALETLQSWLAGDGSGVLAVQTHGAVGLAGEPVADLAAAAVWGLVRSAQAEHPGRVVLVDSDGSVDITEVISPSEPQVMVRSGVAHTARLTAVGAGAVLELPAGGWRLAAGGGGTLEDVVVTPAEPVELSAGQVRVAVAAVGVNFRDVLVALGMYPGGGELGAEGAGVVVEVGAGVEGLAVGDAVLGLLGVVGSEAVVDARFVTPVPAGWPLARAAGVPVVFLTALYGLSVLAEVTAGQRVLVHAATGGVGMAAVQLCRHWGAEVFATASRGKWDTLRAMGFDDAHIGDSRTLEFEEKFLAATGGAGVDVVLNSLAGDFLDASLRLLVGGGRFIEMGKTDLRDPATVADEHPGVTYRAFDLMEAGPDHIRAMLAELMGLFADGVLEPLPIKAFDVRSASAAYRFVSQARQIGKVVLTLPDGPGNAVLTGSGGGLAGGTVIVTGGTGMAGSAVAAHLVRRYGVAHVVLASRSGVTAEGVAELVGELEEAGAQVSVVACDVADRDAVAALIARLPDEYPLRGVFHAAGVLDDGLIASLTPERMDAVLRAKVDGAWNLHELTQDRDLSAFVMFSSMAGIVGAPGQGNYAAANSFLDALAADRRAHGLAGLSVAWGLWEQASAMTRHLGDRDKARMTRAGLAPLPTPRALQLFDDAMLADRPVLVAARLDEAGLGASGAVPPLLRDLATRRGRRLVMDSDTAASMSGLVARLQGLTAEQRHSQLVELVSTNAATVLGRSSADIGADVAFQDLGFDSLTAVELRNRLKTATGLTLPPALIFEYPTASALAEQIDGLLKSAPITNGSAPANAPDRLARFNDIARELQTLVNQADWTAKDKAHFTARIESILTELTAPQSESHGLEDVDLATATESELFAILDEDFPV</sequence>
<dbReference type="PROSITE" id="PS50075">
    <property type="entry name" value="CARRIER"/>
    <property type="match status" value="1"/>
</dbReference>
<dbReference type="PROSITE" id="PS00606">
    <property type="entry name" value="KS3_1"/>
    <property type="match status" value="1"/>
</dbReference>
<dbReference type="Pfam" id="PF02801">
    <property type="entry name" value="Ketoacyl-synt_C"/>
    <property type="match status" value="1"/>
</dbReference>
<dbReference type="InterPro" id="IPR014030">
    <property type="entry name" value="Ketoacyl_synth_N"/>
</dbReference>
<dbReference type="SMART" id="SM00825">
    <property type="entry name" value="PKS_KS"/>
    <property type="match status" value="1"/>
</dbReference>
<protein>
    <submittedName>
        <fullName evidence="16">Phenolphthiocerol synthesis polyketide synthase type I Pks15/1</fullName>
    </submittedName>
</protein>
<dbReference type="InterPro" id="IPR032821">
    <property type="entry name" value="PKS_assoc"/>
</dbReference>
<feature type="domain" description="PKS/mFAS DH" evidence="15">
    <location>
        <begin position="921"/>
        <end position="1190"/>
    </location>
</feature>
<evidence type="ECO:0000256" key="4">
    <source>
        <dbReference type="ARBA" id="ARBA00022450"/>
    </source>
</evidence>
<dbReference type="InterPro" id="IPR057326">
    <property type="entry name" value="KR_dom"/>
</dbReference>
<dbReference type="FunFam" id="3.40.366.10:FF:000002">
    <property type="entry name" value="Probable polyketide synthase 2"/>
    <property type="match status" value="1"/>
</dbReference>
<dbReference type="Gene3D" id="3.40.47.10">
    <property type="match status" value="1"/>
</dbReference>
<proteinExistence type="predicted"/>
<evidence type="ECO:0000256" key="1">
    <source>
        <dbReference type="ARBA" id="ARBA00001957"/>
    </source>
</evidence>
<evidence type="ECO:0000256" key="6">
    <source>
        <dbReference type="ARBA" id="ARBA00022679"/>
    </source>
</evidence>
<dbReference type="InterPro" id="IPR014043">
    <property type="entry name" value="Acyl_transferase_dom"/>
</dbReference>
<dbReference type="InterPro" id="IPR015083">
    <property type="entry name" value="NorB/c/GfsB-D-like_docking"/>
</dbReference>
<dbReference type="InterPro" id="IPR001227">
    <property type="entry name" value="Ac_transferase_dom_sf"/>
</dbReference>
<dbReference type="SMART" id="SM00822">
    <property type="entry name" value="PKS_KR"/>
    <property type="match status" value="1"/>
</dbReference>
<dbReference type="FunFam" id="1.10.1200.10:FF:000007">
    <property type="entry name" value="Probable polyketide synthase pks17"/>
    <property type="match status" value="1"/>
</dbReference>
<dbReference type="Pfam" id="PF08990">
    <property type="entry name" value="Docking"/>
    <property type="match status" value="1"/>
</dbReference>
<dbReference type="Pfam" id="PF08240">
    <property type="entry name" value="ADH_N"/>
    <property type="match status" value="1"/>
</dbReference>
<dbReference type="InterPro" id="IPR055123">
    <property type="entry name" value="SpnB-like_Rossmann"/>
</dbReference>
<dbReference type="Gene3D" id="3.90.180.10">
    <property type="entry name" value="Medium-chain alcohol dehydrogenases, catalytic domain"/>
    <property type="match status" value="1"/>
</dbReference>
<dbReference type="EMBL" id="AP022613">
    <property type="protein sequence ID" value="BBZ39354.1"/>
    <property type="molecule type" value="Genomic_DNA"/>
</dbReference>
<evidence type="ECO:0000256" key="12">
    <source>
        <dbReference type="PROSITE-ProRule" id="PRU01363"/>
    </source>
</evidence>
<dbReference type="InterPro" id="IPR036291">
    <property type="entry name" value="NAD(P)-bd_dom_sf"/>
</dbReference>
<feature type="region of interest" description="N-terminal hotdog fold" evidence="12">
    <location>
        <begin position="921"/>
        <end position="1044"/>
    </location>
</feature>
<dbReference type="InterPro" id="IPR049900">
    <property type="entry name" value="PKS_mFAS_DH"/>
</dbReference>
<comment type="pathway">
    <text evidence="3">Lipid metabolism.</text>
</comment>
<evidence type="ECO:0000256" key="7">
    <source>
        <dbReference type="ARBA" id="ARBA00022832"/>
    </source>
</evidence>
<dbReference type="Gene3D" id="3.40.50.720">
    <property type="entry name" value="NAD(P)-binding Rossmann-like Domain"/>
    <property type="match status" value="3"/>
</dbReference>
<dbReference type="CDD" id="cd08956">
    <property type="entry name" value="KR_3_FAS_SDR_x"/>
    <property type="match status" value="1"/>
</dbReference>
<dbReference type="GO" id="GO:0033068">
    <property type="term" value="P:macrolide biosynthetic process"/>
    <property type="evidence" value="ECO:0007669"/>
    <property type="project" value="UniProtKB-ARBA"/>
</dbReference>
<dbReference type="PROSITE" id="PS52004">
    <property type="entry name" value="KS3_2"/>
    <property type="match status" value="1"/>
</dbReference>
<keyword evidence="10" id="KW-0511">Multifunctional enzyme</keyword>
<evidence type="ECO:0000256" key="10">
    <source>
        <dbReference type="ARBA" id="ARBA00023268"/>
    </source>
</evidence>
<dbReference type="GO" id="GO:0004312">
    <property type="term" value="F:fatty acid synthase activity"/>
    <property type="evidence" value="ECO:0007669"/>
    <property type="project" value="TreeGrafter"/>
</dbReference>
<dbReference type="InterPro" id="IPR014031">
    <property type="entry name" value="Ketoacyl_synth_C"/>
</dbReference>
<dbReference type="InterPro" id="IPR042104">
    <property type="entry name" value="PKS_dehydratase_sf"/>
</dbReference>
<dbReference type="InterPro" id="IPR006162">
    <property type="entry name" value="Ppantetheine_attach_site"/>
</dbReference>
<dbReference type="InterPro" id="IPR016035">
    <property type="entry name" value="Acyl_Trfase/lysoPLipase"/>
</dbReference>
<name>A0A1X1T3J6_9MYCO</name>
<dbReference type="RefSeq" id="WP_085234253.1">
    <property type="nucleotide sequence ID" value="NZ_AP022613.1"/>
</dbReference>
<dbReference type="SMART" id="SM00823">
    <property type="entry name" value="PKS_PP"/>
    <property type="match status" value="1"/>
</dbReference>
<evidence type="ECO:0000313" key="16">
    <source>
        <dbReference type="EMBL" id="BBZ39354.1"/>
    </source>
</evidence>
<dbReference type="SMART" id="SM00827">
    <property type="entry name" value="PKS_AT"/>
    <property type="match status" value="1"/>
</dbReference>
<keyword evidence="17" id="KW-1185">Reference proteome</keyword>
<reference evidence="16 17" key="1">
    <citation type="journal article" date="2019" name="Emerg. Microbes Infect.">
        <title>Comprehensive subspecies identification of 175 nontuberculous mycobacteria species based on 7547 genomic profiles.</title>
        <authorList>
            <person name="Matsumoto Y."/>
            <person name="Kinjo T."/>
            <person name="Motooka D."/>
            <person name="Nabeya D."/>
            <person name="Jung N."/>
            <person name="Uechi K."/>
            <person name="Horii T."/>
            <person name="Iida T."/>
            <person name="Fujita J."/>
            <person name="Nakamura S."/>
        </authorList>
    </citation>
    <scope>NUCLEOTIDE SEQUENCE [LARGE SCALE GENOMIC DNA]</scope>
    <source>
        <strain evidence="16 17">JCM 14738</strain>
    </source>
</reference>
<dbReference type="SMART" id="SM01294">
    <property type="entry name" value="PKS_PP_betabranch"/>
    <property type="match status" value="1"/>
</dbReference>
<dbReference type="CDD" id="cd05195">
    <property type="entry name" value="enoyl_red"/>
    <property type="match status" value="1"/>
</dbReference>
<dbReference type="SUPFAM" id="SSF52151">
    <property type="entry name" value="FabD/lysophospholipase-like"/>
    <property type="match status" value="1"/>
</dbReference>
<dbReference type="Pfam" id="PF21089">
    <property type="entry name" value="PKS_DH_N"/>
    <property type="match status" value="1"/>
</dbReference>
<dbReference type="Pfam" id="PF13602">
    <property type="entry name" value="ADH_zinc_N_2"/>
    <property type="match status" value="1"/>
</dbReference>
<evidence type="ECO:0000256" key="5">
    <source>
        <dbReference type="ARBA" id="ARBA00022553"/>
    </source>
</evidence>
<evidence type="ECO:0000313" key="17">
    <source>
        <dbReference type="Proteomes" id="UP000467385"/>
    </source>
</evidence>
<dbReference type="STRING" id="44010.AWC00_18765"/>
<dbReference type="InterPro" id="IPR013154">
    <property type="entry name" value="ADH-like_N"/>
</dbReference>
<keyword evidence="11" id="KW-0012">Acyltransferase</keyword>
<dbReference type="FunFam" id="3.40.50.720:FF:000381">
    <property type="entry name" value="Probable polyketide synthase pks17"/>
    <property type="match status" value="1"/>
</dbReference>
<dbReference type="FunFam" id="3.40.50.720:FF:000209">
    <property type="entry name" value="Polyketide synthase Pks12"/>
    <property type="match status" value="1"/>
</dbReference>
<dbReference type="InterPro" id="IPR020806">
    <property type="entry name" value="PKS_PP-bd"/>
</dbReference>
<dbReference type="InterPro" id="IPR016036">
    <property type="entry name" value="Malonyl_transacylase_ACP-bd"/>
</dbReference>
<dbReference type="Pfam" id="PF14765">
    <property type="entry name" value="PS-DH"/>
    <property type="match status" value="1"/>
</dbReference>
<keyword evidence="9" id="KW-0045">Antibiotic biosynthesis</keyword>
<keyword evidence="5" id="KW-0597">Phosphoprotein</keyword>
<dbReference type="SUPFAM" id="SSF50129">
    <property type="entry name" value="GroES-like"/>
    <property type="match status" value="1"/>
</dbReference>
<dbReference type="InterPro" id="IPR011032">
    <property type="entry name" value="GroES-like_sf"/>
</dbReference>
<comment type="cofactor">
    <cofactor evidence="1">
        <name>pantetheine 4'-phosphate</name>
        <dbReference type="ChEBI" id="CHEBI:47942"/>
    </cofactor>
</comment>
<keyword evidence="8" id="KW-0443">Lipid metabolism</keyword>
<dbReference type="InterPro" id="IPR050091">
    <property type="entry name" value="PKS_NRPS_Biosynth_Enz"/>
</dbReference>
<accession>A0A1X1T3J6</accession>
<dbReference type="GO" id="GO:0016491">
    <property type="term" value="F:oxidoreductase activity"/>
    <property type="evidence" value="ECO:0007669"/>
    <property type="project" value="InterPro"/>
</dbReference>
<dbReference type="Pfam" id="PF16197">
    <property type="entry name" value="KAsynt_C_assoc"/>
    <property type="match status" value="1"/>
</dbReference>
<dbReference type="GO" id="GO:0004315">
    <property type="term" value="F:3-oxoacyl-[acyl-carrier-protein] synthase activity"/>
    <property type="evidence" value="ECO:0007669"/>
    <property type="project" value="InterPro"/>
</dbReference>
<dbReference type="Gene3D" id="3.30.70.3290">
    <property type="match status" value="1"/>
</dbReference>
<dbReference type="InterPro" id="IPR009081">
    <property type="entry name" value="PP-bd_ACP"/>
</dbReference>
<dbReference type="Pfam" id="PF22953">
    <property type="entry name" value="SpnB_Rossmann"/>
    <property type="match status" value="1"/>
</dbReference>
<dbReference type="SUPFAM" id="SSF47336">
    <property type="entry name" value="ACP-like"/>
    <property type="match status" value="1"/>
</dbReference>
<dbReference type="InterPro" id="IPR049551">
    <property type="entry name" value="PKS_DH_C"/>
</dbReference>
<dbReference type="InterPro" id="IPR036736">
    <property type="entry name" value="ACP-like_sf"/>
</dbReference>
<dbReference type="PROSITE" id="PS00012">
    <property type="entry name" value="PHOSPHOPANTETHEINE"/>
    <property type="match status" value="1"/>
</dbReference>
<dbReference type="Gene3D" id="3.10.129.110">
    <property type="entry name" value="Polyketide synthase dehydratase"/>
    <property type="match status" value="1"/>
</dbReference>
<dbReference type="PANTHER" id="PTHR43775:SF51">
    <property type="entry name" value="INACTIVE PHENOLPHTHIOCEROL SYNTHESIS POLYKETIDE SYNTHASE TYPE I PKS1-RELATED"/>
    <property type="match status" value="1"/>
</dbReference>
<dbReference type="Proteomes" id="UP000467385">
    <property type="component" value="Chromosome"/>
</dbReference>
<dbReference type="InterPro" id="IPR049552">
    <property type="entry name" value="PKS_DH_N"/>
</dbReference>
<organism evidence="16 17">
    <name type="scientific">Mycobacterium conspicuum</name>
    <dbReference type="NCBI Taxonomy" id="44010"/>
    <lineage>
        <taxon>Bacteria</taxon>
        <taxon>Bacillati</taxon>
        <taxon>Actinomycetota</taxon>
        <taxon>Actinomycetes</taxon>
        <taxon>Mycobacteriales</taxon>
        <taxon>Mycobacteriaceae</taxon>
        <taxon>Mycobacterium</taxon>
    </lineage>
</organism>
<dbReference type="InterPro" id="IPR013968">
    <property type="entry name" value="PKS_KR"/>
</dbReference>
<dbReference type="Pfam" id="PF00109">
    <property type="entry name" value="ketoacyl-synt"/>
    <property type="match status" value="1"/>
</dbReference>
<keyword evidence="4" id="KW-0596">Phosphopantetheine</keyword>
<comment type="pathway">
    <text evidence="2">Antibiotic biosynthesis.</text>
</comment>
<evidence type="ECO:0000256" key="3">
    <source>
        <dbReference type="ARBA" id="ARBA00005189"/>
    </source>
</evidence>
<dbReference type="FunFam" id="3.40.47.10:FF:000019">
    <property type="entry name" value="Polyketide synthase type I"/>
    <property type="match status" value="1"/>
</dbReference>
<dbReference type="InterPro" id="IPR018201">
    <property type="entry name" value="Ketoacyl_synth_AS"/>
</dbReference>
<dbReference type="FunFam" id="3.10.129.110:FF:000003">
    <property type="entry name" value="Probable polyketide synthase pks1"/>
    <property type="match status" value="1"/>
</dbReference>
<dbReference type="Gene3D" id="1.10.1200.10">
    <property type="entry name" value="ACP-like"/>
    <property type="match status" value="1"/>
</dbReference>
<dbReference type="SUPFAM" id="SSF53901">
    <property type="entry name" value="Thiolase-like"/>
    <property type="match status" value="1"/>
</dbReference>
<dbReference type="Gene3D" id="3.40.366.10">
    <property type="entry name" value="Malonyl-Coenzyme A Acyl Carrier Protein, domain 2"/>
    <property type="match status" value="1"/>
</dbReference>
<dbReference type="SUPFAM" id="SSF55048">
    <property type="entry name" value="Probable ACP-binding domain of malonyl-CoA ACP transacylase"/>
    <property type="match status" value="1"/>
</dbReference>
<dbReference type="GO" id="GO:0031177">
    <property type="term" value="F:phosphopantetheine binding"/>
    <property type="evidence" value="ECO:0007669"/>
    <property type="project" value="InterPro"/>
</dbReference>
<dbReference type="CDD" id="cd00833">
    <property type="entry name" value="PKS"/>
    <property type="match status" value="1"/>
</dbReference>
<dbReference type="Pfam" id="PF00698">
    <property type="entry name" value="Acyl_transf_1"/>
    <property type="match status" value="1"/>
</dbReference>
<dbReference type="InterPro" id="IPR020843">
    <property type="entry name" value="ER"/>
</dbReference>
<dbReference type="Pfam" id="PF00550">
    <property type="entry name" value="PP-binding"/>
    <property type="match status" value="1"/>
</dbReference>
<dbReference type="FunFam" id="3.90.180.10:FF:000032">
    <property type="entry name" value="Probable polyketide synthase pks1"/>
    <property type="match status" value="1"/>
</dbReference>
<evidence type="ECO:0000256" key="9">
    <source>
        <dbReference type="ARBA" id="ARBA00023194"/>
    </source>
</evidence>
<dbReference type="SMART" id="SM00829">
    <property type="entry name" value="PKS_ER"/>
    <property type="match status" value="1"/>
</dbReference>
<feature type="domain" description="Ketosynthase family 3 (KS3)" evidence="14">
    <location>
        <begin position="33"/>
        <end position="456"/>
    </location>
</feature>
<dbReference type="SMART" id="SM00826">
    <property type="entry name" value="PKS_DH"/>
    <property type="match status" value="1"/>
</dbReference>
<evidence type="ECO:0000256" key="2">
    <source>
        <dbReference type="ARBA" id="ARBA00004792"/>
    </source>
</evidence>
<dbReference type="InterPro" id="IPR020841">
    <property type="entry name" value="PKS_Beta-ketoAc_synthase_dom"/>
</dbReference>
<feature type="active site" description="Proton acceptor; for dehydratase activity" evidence="12">
    <location>
        <position position="953"/>
    </location>
</feature>
<dbReference type="SUPFAM" id="SSF51735">
    <property type="entry name" value="NAD(P)-binding Rossmann-fold domains"/>
    <property type="match status" value="3"/>
</dbReference>
<keyword evidence="7" id="KW-0276">Fatty acid metabolism</keyword>
<dbReference type="PANTHER" id="PTHR43775">
    <property type="entry name" value="FATTY ACID SYNTHASE"/>
    <property type="match status" value="1"/>
</dbReference>
<dbReference type="GO" id="GO:0006633">
    <property type="term" value="P:fatty acid biosynthetic process"/>
    <property type="evidence" value="ECO:0007669"/>
    <property type="project" value="InterPro"/>
</dbReference>
<keyword evidence="6" id="KW-0808">Transferase</keyword>
<dbReference type="Pfam" id="PF08659">
    <property type="entry name" value="KR"/>
    <property type="match status" value="1"/>
</dbReference>
<evidence type="ECO:0000259" key="14">
    <source>
        <dbReference type="PROSITE" id="PS52004"/>
    </source>
</evidence>
<dbReference type="InterPro" id="IPR020807">
    <property type="entry name" value="PKS_DH"/>
</dbReference>
<evidence type="ECO:0000256" key="11">
    <source>
        <dbReference type="ARBA" id="ARBA00023315"/>
    </source>
</evidence>
<feature type="domain" description="Carrier" evidence="13">
    <location>
        <begin position="1961"/>
        <end position="2038"/>
    </location>
</feature>
<dbReference type="PROSITE" id="PS52019">
    <property type="entry name" value="PKS_MFAS_DH"/>
    <property type="match status" value="1"/>
</dbReference>
<evidence type="ECO:0000256" key="8">
    <source>
        <dbReference type="ARBA" id="ARBA00023098"/>
    </source>
</evidence>
<dbReference type="OrthoDB" id="4516163at2"/>
<evidence type="ECO:0000259" key="13">
    <source>
        <dbReference type="PROSITE" id="PS50075"/>
    </source>
</evidence>
<evidence type="ECO:0000259" key="15">
    <source>
        <dbReference type="PROSITE" id="PS52019"/>
    </source>
</evidence>
<feature type="region of interest" description="C-terminal hotdog fold" evidence="12">
    <location>
        <begin position="1056"/>
        <end position="1190"/>
    </location>
</feature>
<dbReference type="InterPro" id="IPR016039">
    <property type="entry name" value="Thiolase-like"/>
</dbReference>
<gene>
    <name evidence="16" type="primary">pks15/1</name>
    <name evidence="16" type="ORF">MCNS_24170</name>
</gene>